<name>A0A0W8FAE0_9ZZZZ</name>
<dbReference type="PANTHER" id="PTHR38137:SF1">
    <property type="entry name" value="PRC-BARREL DOMAIN-CONTAINING PROTEIN"/>
    <property type="match status" value="1"/>
</dbReference>
<evidence type="ECO:0000259" key="1">
    <source>
        <dbReference type="Pfam" id="PF05239"/>
    </source>
</evidence>
<dbReference type="Gene3D" id="2.30.30.240">
    <property type="entry name" value="PRC-barrel domain"/>
    <property type="match status" value="1"/>
</dbReference>
<dbReference type="InterPro" id="IPR027275">
    <property type="entry name" value="PRC-brl_dom"/>
</dbReference>
<dbReference type="EMBL" id="LNQE01001419">
    <property type="protein sequence ID" value="KUG17832.1"/>
    <property type="molecule type" value="Genomic_DNA"/>
</dbReference>
<sequence>MNAEITSLLEQDVYTQKGIYVGRVDDAVLDPDNGVVSGLALGDVNRDLFDSKGKGIVIPYRWVTAVGDIIIIRHLSRNAKAEPKVS</sequence>
<organism evidence="2">
    <name type="scientific">hydrocarbon metagenome</name>
    <dbReference type="NCBI Taxonomy" id="938273"/>
    <lineage>
        <taxon>unclassified sequences</taxon>
        <taxon>metagenomes</taxon>
        <taxon>ecological metagenomes</taxon>
    </lineage>
</organism>
<accession>A0A0W8FAE0</accession>
<gene>
    <name evidence="2" type="ORF">ASZ90_012475</name>
</gene>
<reference evidence="2" key="1">
    <citation type="journal article" date="2015" name="Proc. Natl. Acad. Sci. U.S.A.">
        <title>Networks of energetic and metabolic interactions define dynamics in microbial communities.</title>
        <authorList>
            <person name="Embree M."/>
            <person name="Liu J.K."/>
            <person name="Al-Bassam M.M."/>
            <person name="Zengler K."/>
        </authorList>
    </citation>
    <scope>NUCLEOTIDE SEQUENCE</scope>
</reference>
<dbReference type="PANTHER" id="PTHR38137">
    <property type="entry name" value="PRC-BARREL DOMAIN PROTEIN"/>
    <property type="match status" value="1"/>
</dbReference>
<proteinExistence type="predicted"/>
<dbReference type="AlphaFoldDB" id="A0A0W8FAE0"/>
<protein>
    <recommendedName>
        <fullName evidence="1">PRC-barrel domain-containing protein</fullName>
    </recommendedName>
</protein>
<dbReference type="InterPro" id="IPR011033">
    <property type="entry name" value="PRC_barrel-like_sf"/>
</dbReference>
<feature type="domain" description="PRC-barrel" evidence="1">
    <location>
        <begin position="5"/>
        <end position="73"/>
    </location>
</feature>
<comment type="caution">
    <text evidence="2">The sequence shown here is derived from an EMBL/GenBank/DDBJ whole genome shotgun (WGS) entry which is preliminary data.</text>
</comment>
<dbReference type="SUPFAM" id="SSF50346">
    <property type="entry name" value="PRC-barrel domain"/>
    <property type="match status" value="1"/>
</dbReference>
<evidence type="ECO:0000313" key="2">
    <source>
        <dbReference type="EMBL" id="KUG17832.1"/>
    </source>
</evidence>
<dbReference type="Pfam" id="PF05239">
    <property type="entry name" value="PRC"/>
    <property type="match status" value="1"/>
</dbReference>